<dbReference type="VEuPathDB" id="FungiDB:H310_04836"/>
<keyword evidence="1" id="KW-1133">Transmembrane helix</keyword>
<proteinExistence type="predicted"/>
<protein>
    <submittedName>
        <fullName evidence="2">Uncharacterized protein</fullName>
    </submittedName>
</protein>
<dbReference type="EMBL" id="KI913959">
    <property type="protein sequence ID" value="ETW03345.1"/>
    <property type="molecule type" value="Genomic_DNA"/>
</dbReference>
<sequence>MGVVRDFLDAHERLKKRIHSTRIPLGPKGKAVMTVVYFTTPIICGYFVMQWAQSKAEVNLKDLSIPTRNPSSFQNDSIKQLLKDLHKEDESLDGATPQRCP</sequence>
<dbReference type="GeneID" id="20081886"/>
<reference evidence="2" key="1">
    <citation type="submission" date="2013-12" db="EMBL/GenBank/DDBJ databases">
        <title>The Genome Sequence of Aphanomyces invadans NJM9701.</title>
        <authorList>
            <consortium name="The Broad Institute Genomics Platform"/>
            <person name="Russ C."/>
            <person name="Tyler B."/>
            <person name="van West P."/>
            <person name="Dieguez-Uribeondo J."/>
            <person name="Young S.K."/>
            <person name="Zeng Q."/>
            <person name="Gargeya S."/>
            <person name="Fitzgerald M."/>
            <person name="Abouelleil A."/>
            <person name="Alvarado L."/>
            <person name="Chapman S.B."/>
            <person name="Gainer-Dewar J."/>
            <person name="Goldberg J."/>
            <person name="Griggs A."/>
            <person name="Gujja S."/>
            <person name="Hansen M."/>
            <person name="Howarth C."/>
            <person name="Imamovic A."/>
            <person name="Ireland A."/>
            <person name="Larimer J."/>
            <person name="McCowan C."/>
            <person name="Murphy C."/>
            <person name="Pearson M."/>
            <person name="Poon T.W."/>
            <person name="Priest M."/>
            <person name="Roberts A."/>
            <person name="Saif S."/>
            <person name="Shea T."/>
            <person name="Sykes S."/>
            <person name="Wortman J."/>
            <person name="Nusbaum C."/>
            <person name="Birren B."/>
        </authorList>
    </citation>
    <scope>NUCLEOTIDE SEQUENCE [LARGE SCALE GENOMIC DNA]</scope>
    <source>
        <strain evidence="2">NJM9701</strain>
    </source>
</reference>
<evidence type="ECO:0000256" key="1">
    <source>
        <dbReference type="SAM" id="Phobius"/>
    </source>
</evidence>
<dbReference type="RefSeq" id="XP_008867574.1">
    <property type="nucleotide sequence ID" value="XM_008869352.1"/>
</dbReference>
<dbReference type="eggNOG" id="ENOG502SA7S">
    <property type="taxonomic scope" value="Eukaryota"/>
</dbReference>
<evidence type="ECO:0000313" key="2">
    <source>
        <dbReference type="EMBL" id="ETW03345.1"/>
    </source>
</evidence>
<feature type="transmembrane region" description="Helical" evidence="1">
    <location>
        <begin position="31"/>
        <end position="49"/>
    </location>
</feature>
<keyword evidence="1" id="KW-0812">Transmembrane</keyword>
<organism evidence="2">
    <name type="scientific">Aphanomyces invadans</name>
    <dbReference type="NCBI Taxonomy" id="157072"/>
    <lineage>
        <taxon>Eukaryota</taxon>
        <taxon>Sar</taxon>
        <taxon>Stramenopiles</taxon>
        <taxon>Oomycota</taxon>
        <taxon>Saprolegniomycetes</taxon>
        <taxon>Saprolegniales</taxon>
        <taxon>Verrucalvaceae</taxon>
        <taxon>Aphanomyces</taxon>
    </lineage>
</organism>
<accession>A0A024UAW9</accession>
<gene>
    <name evidence="2" type="ORF">H310_04836</name>
</gene>
<dbReference type="OrthoDB" id="67386at2759"/>
<name>A0A024UAW9_9STRA</name>
<dbReference type="AlphaFoldDB" id="A0A024UAW9"/>
<dbReference type="STRING" id="157072.A0A024UAW9"/>
<keyword evidence="1" id="KW-0472">Membrane</keyword>